<dbReference type="Gene3D" id="3.40.140.10">
    <property type="entry name" value="Cytidine Deaminase, domain 2"/>
    <property type="match status" value="1"/>
</dbReference>
<organism evidence="17 18">
    <name type="scientific">Ktedonospora formicarum</name>
    <dbReference type="NCBI Taxonomy" id="2778364"/>
    <lineage>
        <taxon>Bacteria</taxon>
        <taxon>Bacillati</taxon>
        <taxon>Chloroflexota</taxon>
        <taxon>Ktedonobacteria</taxon>
        <taxon>Ktedonobacterales</taxon>
        <taxon>Ktedonobacteraceae</taxon>
        <taxon>Ktedonospora</taxon>
    </lineage>
</organism>
<comment type="caution">
    <text evidence="17">The sequence shown here is derived from an EMBL/GenBank/DDBJ whole genome shotgun (WGS) entry which is preliminary data.</text>
</comment>
<feature type="binding site" evidence="14">
    <location>
        <position position="53"/>
    </location>
    <ligand>
        <name>Zn(2+)</name>
        <dbReference type="ChEBI" id="CHEBI:29105"/>
        <note>catalytic</note>
    </ligand>
</feature>
<evidence type="ECO:0000256" key="13">
    <source>
        <dbReference type="PIRSR" id="PIRSR606262-2"/>
    </source>
</evidence>
<dbReference type="GO" id="GO:0005829">
    <property type="term" value="C:cytosol"/>
    <property type="evidence" value="ECO:0007669"/>
    <property type="project" value="TreeGrafter"/>
</dbReference>
<feature type="binding site" evidence="14">
    <location>
        <position position="92"/>
    </location>
    <ligand>
        <name>Zn(2+)</name>
        <dbReference type="ChEBI" id="CHEBI:29105"/>
        <note>catalytic</note>
    </ligand>
</feature>
<dbReference type="SUPFAM" id="SSF53927">
    <property type="entry name" value="Cytidine deaminase-like"/>
    <property type="match status" value="1"/>
</dbReference>
<dbReference type="GO" id="GO:0004126">
    <property type="term" value="F:cytidine deaminase activity"/>
    <property type="evidence" value="ECO:0007669"/>
    <property type="project" value="UniProtKB-UniRule"/>
</dbReference>
<dbReference type="InterPro" id="IPR002125">
    <property type="entry name" value="CMP_dCMP_dom"/>
</dbReference>
<dbReference type="GO" id="GO:0072527">
    <property type="term" value="P:pyrimidine-containing compound metabolic process"/>
    <property type="evidence" value="ECO:0007669"/>
    <property type="project" value="UniProtKB-ARBA"/>
</dbReference>
<accession>A0A8J3I0K6</accession>
<protein>
    <recommendedName>
        <fullName evidence="5 15">Cytidine deaminase</fullName>
        <ecNumber evidence="4 15">3.5.4.5</ecNumber>
    </recommendedName>
    <alternativeName>
        <fullName evidence="9 15">Cytidine aminohydrolase</fullName>
    </alternativeName>
</protein>
<dbReference type="InterPro" id="IPR050202">
    <property type="entry name" value="Cyt/Deoxycyt_deaminase"/>
</dbReference>
<comment type="catalytic activity">
    <reaction evidence="11 15">
        <text>cytidine + H2O + H(+) = uridine + NH4(+)</text>
        <dbReference type="Rhea" id="RHEA:16069"/>
        <dbReference type="ChEBI" id="CHEBI:15377"/>
        <dbReference type="ChEBI" id="CHEBI:15378"/>
        <dbReference type="ChEBI" id="CHEBI:16704"/>
        <dbReference type="ChEBI" id="CHEBI:17562"/>
        <dbReference type="ChEBI" id="CHEBI:28938"/>
        <dbReference type="EC" id="3.5.4.5"/>
    </reaction>
</comment>
<dbReference type="EC" id="3.5.4.5" evidence="4 15"/>
<proteinExistence type="inferred from homology"/>
<keyword evidence="6 14" id="KW-0479">Metal-binding</keyword>
<dbReference type="CDD" id="cd01283">
    <property type="entry name" value="cytidine_deaminase"/>
    <property type="match status" value="1"/>
</dbReference>
<evidence type="ECO:0000256" key="10">
    <source>
        <dbReference type="ARBA" id="ARBA00049252"/>
    </source>
</evidence>
<dbReference type="PROSITE" id="PS00903">
    <property type="entry name" value="CYT_DCMP_DEAMINASES_1"/>
    <property type="match status" value="1"/>
</dbReference>
<dbReference type="InterPro" id="IPR016192">
    <property type="entry name" value="APOBEC/CMP_deaminase_Zn-bd"/>
</dbReference>
<evidence type="ECO:0000256" key="12">
    <source>
        <dbReference type="PIRSR" id="PIRSR606262-1"/>
    </source>
</evidence>
<dbReference type="NCBIfam" id="TIGR01354">
    <property type="entry name" value="cyt_deam_tetra"/>
    <property type="match status" value="1"/>
</dbReference>
<sequence>MPNAHELISLARHTSQRAHAPYSHFHVGAALIADGKIYTGVNIESASYGLTLCAERSALATAISEGAKTITAIAVSCTDTPANAPLSSRTPCGACRQWMIDLAPDATVYIDGGDDENGEPIIHTMSVRDLLPHAFEL</sequence>
<name>A0A8J3I0K6_9CHLR</name>
<evidence type="ECO:0000313" key="17">
    <source>
        <dbReference type="EMBL" id="GHO44595.1"/>
    </source>
</evidence>
<dbReference type="GO" id="GO:0042802">
    <property type="term" value="F:identical protein binding"/>
    <property type="evidence" value="ECO:0007669"/>
    <property type="project" value="UniProtKB-ARBA"/>
</dbReference>
<dbReference type="AlphaFoldDB" id="A0A8J3I0K6"/>
<dbReference type="GO" id="GO:0055086">
    <property type="term" value="P:nucleobase-containing small molecule metabolic process"/>
    <property type="evidence" value="ECO:0007669"/>
    <property type="project" value="UniProtKB-ARBA"/>
</dbReference>
<dbReference type="PANTHER" id="PTHR11644:SF2">
    <property type="entry name" value="CYTIDINE DEAMINASE"/>
    <property type="match status" value="1"/>
</dbReference>
<feature type="active site" description="Proton donor" evidence="12">
    <location>
        <position position="55"/>
    </location>
</feature>
<dbReference type="InterPro" id="IPR006262">
    <property type="entry name" value="Cyt_deam_tetra"/>
</dbReference>
<dbReference type="EMBL" id="BNJF01000001">
    <property type="protein sequence ID" value="GHO44595.1"/>
    <property type="molecule type" value="Genomic_DNA"/>
</dbReference>
<evidence type="ECO:0000256" key="5">
    <source>
        <dbReference type="ARBA" id="ARBA00018266"/>
    </source>
</evidence>
<evidence type="ECO:0000256" key="9">
    <source>
        <dbReference type="ARBA" id="ARBA00032005"/>
    </source>
</evidence>
<comment type="catalytic activity">
    <reaction evidence="10 15">
        <text>2'-deoxycytidine + H2O + H(+) = 2'-deoxyuridine + NH4(+)</text>
        <dbReference type="Rhea" id="RHEA:13433"/>
        <dbReference type="ChEBI" id="CHEBI:15377"/>
        <dbReference type="ChEBI" id="CHEBI:15378"/>
        <dbReference type="ChEBI" id="CHEBI:15698"/>
        <dbReference type="ChEBI" id="CHEBI:16450"/>
        <dbReference type="ChEBI" id="CHEBI:28938"/>
        <dbReference type="EC" id="3.5.4.5"/>
    </reaction>
</comment>
<evidence type="ECO:0000256" key="8">
    <source>
        <dbReference type="ARBA" id="ARBA00022833"/>
    </source>
</evidence>
<keyword evidence="18" id="KW-1185">Reference proteome</keyword>
<comment type="cofactor">
    <cofactor evidence="1 14 15">
        <name>Zn(2+)</name>
        <dbReference type="ChEBI" id="CHEBI:29105"/>
    </cofactor>
</comment>
<dbReference type="Pfam" id="PF00383">
    <property type="entry name" value="dCMP_cyt_deam_1"/>
    <property type="match status" value="1"/>
</dbReference>
<feature type="domain" description="CMP/dCMP-type deaminase" evidence="16">
    <location>
        <begin position="2"/>
        <end position="137"/>
    </location>
</feature>
<dbReference type="RefSeq" id="WP_220193975.1">
    <property type="nucleotide sequence ID" value="NZ_BNJF01000001.1"/>
</dbReference>
<evidence type="ECO:0000256" key="4">
    <source>
        <dbReference type="ARBA" id="ARBA00012783"/>
    </source>
</evidence>
<evidence type="ECO:0000256" key="15">
    <source>
        <dbReference type="RuleBase" id="RU364006"/>
    </source>
</evidence>
<keyword evidence="8 14" id="KW-0862">Zinc</keyword>
<evidence type="ECO:0000256" key="1">
    <source>
        <dbReference type="ARBA" id="ARBA00001947"/>
    </source>
</evidence>
<evidence type="ECO:0000256" key="7">
    <source>
        <dbReference type="ARBA" id="ARBA00022801"/>
    </source>
</evidence>
<keyword evidence="7 15" id="KW-0378">Hydrolase</keyword>
<dbReference type="Proteomes" id="UP000612362">
    <property type="component" value="Unassembled WGS sequence"/>
</dbReference>
<comment type="function">
    <text evidence="2 15">This enzyme scavenges exogenous and endogenous cytidine and 2'-deoxycytidine for UMP synthesis.</text>
</comment>
<evidence type="ECO:0000256" key="3">
    <source>
        <dbReference type="ARBA" id="ARBA00006576"/>
    </source>
</evidence>
<dbReference type="GO" id="GO:0008270">
    <property type="term" value="F:zinc ion binding"/>
    <property type="evidence" value="ECO:0007669"/>
    <property type="project" value="UniProtKB-UniRule"/>
</dbReference>
<evidence type="ECO:0000256" key="14">
    <source>
        <dbReference type="PIRSR" id="PIRSR606262-3"/>
    </source>
</evidence>
<dbReference type="PANTHER" id="PTHR11644">
    <property type="entry name" value="CYTIDINE DEAMINASE"/>
    <property type="match status" value="1"/>
</dbReference>
<dbReference type="InterPro" id="IPR016193">
    <property type="entry name" value="Cytidine_deaminase-like"/>
</dbReference>
<dbReference type="PROSITE" id="PS51747">
    <property type="entry name" value="CYT_DCMP_DEAMINASES_2"/>
    <property type="match status" value="1"/>
</dbReference>
<evidence type="ECO:0000313" key="18">
    <source>
        <dbReference type="Proteomes" id="UP000612362"/>
    </source>
</evidence>
<evidence type="ECO:0000256" key="6">
    <source>
        <dbReference type="ARBA" id="ARBA00022723"/>
    </source>
</evidence>
<evidence type="ECO:0000256" key="2">
    <source>
        <dbReference type="ARBA" id="ARBA00003949"/>
    </source>
</evidence>
<feature type="binding site" evidence="14">
    <location>
        <position position="95"/>
    </location>
    <ligand>
        <name>Zn(2+)</name>
        <dbReference type="ChEBI" id="CHEBI:29105"/>
        <note>catalytic</note>
    </ligand>
</feature>
<dbReference type="NCBIfam" id="NF004064">
    <property type="entry name" value="PRK05578.1"/>
    <property type="match status" value="1"/>
</dbReference>
<evidence type="ECO:0000256" key="11">
    <source>
        <dbReference type="ARBA" id="ARBA00049558"/>
    </source>
</evidence>
<gene>
    <name evidence="17" type="ORF">KSX_27580</name>
</gene>
<feature type="binding site" evidence="13">
    <location>
        <begin position="42"/>
        <end position="48"/>
    </location>
    <ligand>
        <name>substrate</name>
    </ligand>
</feature>
<comment type="similarity">
    <text evidence="3 15">Belongs to the cytidine and deoxycytidylate deaminase family.</text>
</comment>
<evidence type="ECO:0000259" key="16">
    <source>
        <dbReference type="PROSITE" id="PS51747"/>
    </source>
</evidence>
<reference evidence="17" key="1">
    <citation type="submission" date="2020-10" db="EMBL/GenBank/DDBJ databases">
        <title>Taxonomic study of unclassified bacteria belonging to the class Ktedonobacteria.</title>
        <authorList>
            <person name="Yabe S."/>
            <person name="Wang C.M."/>
            <person name="Zheng Y."/>
            <person name="Sakai Y."/>
            <person name="Cavaletti L."/>
            <person name="Monciardini P."/>
            <person name="Donadio S."/>
        </authorList>
    </citation>
    <scope>NUCLEOTIDE SEQUENCE</scope>
    <source>
        <strain evidence="17">SOSP1-1</strain>
    </source>
</reference>